<dbReference type="OrthoDB" id="9852412at2"/>
<organism evidence="1 2">
    <name type="scientific">Wenzhouxiangella sediminis</name>
    <dbReference type="NCBI Taxonomy" id="1792836"/>
    <lineage>
        <taxon>Bacteria</taxon>
        <taxon>Pseudomonadati</taxon>
        <taxon>Pseudomonadota</taxon>
        <taxon>Gammaproteobacteria</taxon>
        <taxon>Chromatiales</taxon>
        <taxon>Wenzhouxiangellaceae</taxon>
        <taxon>Wenzhouxiangella</taxon>
    </lineage>
</organism>
<evidence type="ECO:0000313" key="2">
    <source>
        <dbReference type="Proteomes" id="UP000260351"/>
    </source>
</evidence>
<keyword evidence="2" id="KW-1185">Reference proteome</keyword>
<reference evidence="1 2" key="1">
    <citation type="submission" date="2018-08" db="EMBL/GenBank/DDBJ databases">
        <title>Wenzhouxiangella salilacus sp. nov., a novel bacterium isolated from a saline lake in Xinjiang Province, China.</title>
        <authorList>
            <person name="Han S."/>
        </authorList>
    </citation>
    <scope>NUCLEOTIDE SEQUENCE [LARGE SCALE GENOMIC DNA]</scope>
    <source>
        <strain evidence="1 2">XDB06</strain>
    </source>
</reference>
<gene>
    <name evidence="1" type="ORF">DZC52_10970</name>
</gene>
<name>A0A3E1K8E1_9GAMM</name>
<dbReference type="RefSeq" id="WP_116651181.1">
    <property type="nucleotide sequence ID" value="NZ_QUZK01000041.1"/>
</dbReference>
<protein>
    <submittedName>
        <fullName evidence="1">Uncharacterized protein</fullName>
    </submittedName>
</protein>
<accession>A0A3E1K8E1</accession>
<dbReference type="Proteomes" id="UP000260351">
    <property type="component" value="Unassembled WGS sequence"/>
</dbReference>
<proteinExistence type="predicted"/>
<evidence type="ECO:0000313" key="1">
    <source>
        <dbReference type="EMBL" id="RFF29947.1"/>
    </source>
</evidence>
<dbReference type="AlphaFoldDB" id="A0A3E1K8E1"/>
<dbReference type="EMBL" id="QUZK01000041">
    <property type="protein sequence ID" value="RFF29947.1"/>
    <property type="molecule type" value="Genomic_DNA"/>
</dbReference>
<comment type="caution">
    <text evidence="1">The sequence shown here is derived from an EMBL/GenBank/DDBJ whole genome shotgun (WGS) entry which is preliminary data.</text>
</comment>
<sequence length="227" mass="24416">MREGQSLALSGRIRVAEASLTSPFSGKACAAYRYQVTAQRRNVGPDNDTRQQLCLLGFALAEARLDCGKRSFPILALPDVDTDLREIATGGDWGDRGLARIRKAEEEADTVDEPRARGALSDAYRFARAPRSQDLFVASTRSAGPEIGVVEDAVPIDEPVTVLAAYNARTRGLGARRLGGLKVFAGTLDERLRALDEEWRKGLQIASPLVGVGLALLTAAAWWPGPG</sequence>